<organism evidence="1 2">
    <name type="scientific">Caerostris extrusa</name>
    <name type="common">Bark spider</name>
    <name type="synonym">Caerostris bankana</name>
    <dbReference type="NCBI Taxonomy" id="172846"/>
    <lineage>
        <taxon>Eukaryota</taxon>
        <taxon>Metazoa</taxon>
        <taxon>Ecdysozoa</taxon>
        <taxon>Arthropoda</taxon>
        <taxon>Chelicerata</taxon>
        <taxon>Arachnida</taxon>
        <taxon>Araneae</taxon>
        <taxon>Araneomorphae</taxon>
        <taxon>Entelegynae</taxon>
        <taxon>Araneoidea</taxon>
        <taxon>Araneidae</taxon>
        <taxon>Caerostris</taxon>
    </lineage>
</organism>
<dbReference type="AlphaFoldDB" id="A0AAV4MG00"/>
<keyword evidence="2" id="KW-1185">Reference proteome</keyword>
<sequence length="234" mass="26574">MEGRSRRFKCGPFSGGVDRIIFSPNRLFIAARGVAKVMVLRPFKFASVPFKLQIFYKYVMAMWYISEKHCMRPICLSKQAGFIRYLRILPPNSRPESRVGSAVRAINLPDYDGLSPSLGECLVAKLPDGQLSIRWRVAAYGLNAAFFRNGMDRIIFSCNRLFIAGGVAKVMDLALSNLRLCHSLTLQIIYKRVSVLWRPTSVSDQLFNRNKIAKRILPHPALPYLSEICLSKQE</sequence>
<accession>A0AAV4MG00</accession>
<dbReference type="Proteomes" id="UP001054945">
    <property type="component" value="Unassembled WGS sequence"/>
</dbReference>
<gene>
    <name evidence="1" type="ORF">CEXT_782451</name>
</gene>
<protein>
    <submittedName>
        <fullName evidence="1">Uncharacterized protein</fullName>
    </submittedName>
</protein>
<evidence type="ECO:0000313" key="2">
    <source>
        <dbReference type="Proteomes" id="UP001054945"/>
    </source>
</evidence>
<reference evidence="1 2" key="1">
    <citation type="submission" date="2021-06" db="EMBL/GenBank/DDBJ databases">
        <title>Caerostris extrusa draft genome.</title>
        <authorList>
            <person name="Kono N."/>
            <person name="Arakawa K."/>
        </authorList>
    </citation>
    <scope>NUCLEOTIDE SEQUENCE [LARGE SCALE GENOMIC DNA]</scope>
</reference>
<name>A0AAV4MG00_CAEEX</name>
<proteinExistence type="predicted"/>
<evidence type="ECO:0000313" key="1">
    <source>
        <dbReference type="EMBL" id="GIX71424.1"/>
    </source>
</evidence>
<dbReference type="EMBL" id="BPLR01002220">
    <property type="protein sequence ID" value="GIX71424.1"/>
    <property type="molecule type" value="Genomic_DNA"/>
</dbReference>
<comment type="caution">
    <text evidence="1">The sequence shown here is derived from an EMBL/GenBank/DDBJ whole genome shotgun (WGS) entry which is preliminary data.</text>
</comment>